<evidence type="ECO:0000313" key="4">
    <source>
        <dbReference type="Proteomes" id="UP001216390"/>
    </source>
</evidence>
<feature type="domain" description="HIT" evidence="2">
    <location>
        <begin position="1"/>
        <end position="94"/>
    </location>
</feature>
<protein>
    <submittedName>
        <fullName evidence="3">HIT family protein</fullName>
    </submittedName>
</protein>
<dbReference type="PROSITE" id="PS51084">
    <property type="entry name" value="HIT_2"/>
    <property type="match status" value="1"/>
</dbReference>
<dbReference type="GO" id="GO:0006790">
    <property type="term" value="P:sulfur compound metabolic process"/>
    <property type="evidence" value="ECO:0007669"/>
    <property type="project" value="TreeGrafter"/>
</dbReference>
<dbReference type="InterPro" id="IPR036265">
    <property type="entry name" value="HIT-like_sf"/>
</dbReference>
<evidence type="ECO:0000259" key="2">
    <source>
        <dbReference type="PROSITE" id="PS51084"/>
    </source>
</evidence>
<dbReference type="GO" id="GO:0047627">
    <property type="term" value="F:adenylylsulfatase activity"/>
    <property type="evidence" value="ECO:0007669"/>
    <property type="project" value="TreeGrafter"/>
</dbReference>
<evidence type="ECO:0000313" key="3">
    <source>
        <dbReference type="EMBL" id="WCO65198.1"/>
    </source>
</evidence>
<dbReference type="Gene3D" id="3.30.428.10">
    <property type="entry name" value="HIT-like"/>
    <property type="match status" value="1"/>
</dbReference>
<dbReference type="PANTHER" id="PTHR47670:SF1">
    <property type="entry name" value="ADENYLYLSULFATASE HINT3"/>
    <property type="match status" value="1"/>
</dbReference>
<dbReference type="EMBL" id="CP116942">
    <property type="protein sequence ID" value="WCO65198.1"/>
    <property type="molecule type" value="Genomic_DNA"/>
</dbReference>
<keyword evidence="4" id="KW-1185">Reference proteome</keyword>
<gene>
    <name evidence="3" type="ORF">PO878_11880</name>
</gene>
<dbReference type="GO" id="GO:0009150">
    <property type="term" value="P:purine ribonucleotide metabolic process"/>
    <property type="evidence" value="ECO:0007669"/>
    <property type="project" value="TreeGrafter"/>
</dbReference>
<accession>A0AAF0BTU1</accession>
<dbReference type="SUPFAM" id="SSF54197">
    <property type="entry name" value="HIT-like"/>
    <property type="match status" value="1"/>
</dbReference>
<proteinExistence type="predicted"/>
<organism evidence="3 4">
    <name type="scientific">Iamia majanohamensis</name>
    <dbReference type="NCBI Taxonomy" id="467976"/>
    <lineage>
        <taxon>Bacteria</taxon>
        <taxon>Bacillati</taxon>
        <taxon>Actinomycetota</taxon>
        <taxon>Acidimicrobiia</taxon>
        <taxon>Acidimicrobiales</taxon>
        <taxon>Iamiaceae</taxon>
        <taxon>Iamia</taxon>
    </lineage>
</organism>
<dbReference type="Proteomes" id="UP001216390">
    <property type="component" value="Chromosome"/>
</dbReference>
<sequence>MGPDVFVKVNPGWWPRNPGSVLVIPVEHHENLYELPLRLATPMLRAVQSAASAMRTAYGCDGISTRRHNEPAGNQDVWHHHVHVIPRWEGDDLYRSARARADAVVLRRRADVRHEVWPTD</sequence>
<dbReference type="InterPro" id="IPR011146">
    <property type="entry name" value="HIT-like"/>
</dbReference>
<dbReference type="KEGG" id="ima:PO878_11880"/>
<name>A0AAF0BTU1_9ACTN</name>
<evidence type="ECO:0000256" key="1">
    <source>
        <dbReference type="PROSITE-ProRule" id="PRU00464"/>
    </source>
</evidence>
<dbReference type="PANTHER" id="PTHR47670">
    <property type="entry name" value="ADENYLYLSULFATASE HINT3"/>
    <property type="match status" value="1"/>
</dbReference>
<reference evidence="3" key="1">
    <citation type="submission" date="2023-01" db="EMBL/GenBank/DDBJ databases">
        <title>The diversity of Class Acidimicrobiia in South China Sea sediment environments and the proposal of Iamia marina sp. nov., a novel species of the genus Iamia.</title>
        <authorList>
            <person name="He Y."/>
            <person name="Tian X."/>
        </authorList>
    </citation>
    <scope>NUCLEOTIDE SEQUENCE</scope>
    <source>
        <strain evidence="3">DSM 19957</strain>
    </source>
</reference>
<dbReference type="RefSeq" id="WP_272734723.1">
    <property type="nucleotide sequence ID" value="NZ_CP116942.1"/>
</dbReference>
<dbReference type="Pfam" id="PF01230">
    <property type="entry name" value="HIT"/>
    <property type="match status" value="1"/>
</dbReference>
<feature type="short sequence motif" description="Histidine triad motif" evidence="1">
    <location>
        <begin position="79"/>
        <end position="83"/>
    </location>
</feature>
<dbReference type="AlphaFoldDB" id="A0AAF0BTU1"/>